<organism evidence="1 2">
    <name type="scientific">Parasediminibacterium paludis</name>
    <dbReference type="NCBI Taxonomy" id="908966"/>
    <lineage>
        <taxon>Bacteria</taxon>
        <taxon>Pseudomonadati</taxon>
        <taxon>Bacteroidota</taxon>
        <taxon>Chitinophagia</taxon>
        <taxon>Chitinophagales</taxon>
        <taxon>Chitinophagaceae</taxon>
        <taxon>Parasediminibacterium</taxon>
    </lineage>
</organism>
<evidence type="ECO:0000313" key="2">
    <source>
        <dbReference type="Proteomes" id="UP001595906"/>
    </source>
</evidence>
<protein>
    <submittedName>
        <fullName evidence="1">Uncharacterized protein</fullName>
    </submittedName>
</protein>
<proteinExistence type="predicted"/>
<gene>
    <name evidence="1" type="ORF">ACFOW1_08890</name>
</gene>
<dbReference type="RefSeq" id="WP_379013685.1">
    <property type="nucleotide sequence ID" value="NZ_JBHSDC010000015.1"/>
</dbReference>
<keyword evidence="2" id="KW-1185">Reference proteome</keyword>
<dbReference type="EMBL" id="JBHSDC010000015">
    <property type="protein sequence ID" value="MFC4232005.1"/>
    <property type="molecule type" value="Genomic_DNA"/>
</dbReference>
<name>A0ABV8PXJ0_9BACT</name>
<evidence type="ECO:0000313" key="1">
    <source>
        <dbReference type="EMBL" id="MFC4232005.1"/>
    </source>
</evidence>
<comment type="caution">
    <text evidence="1">The sequence shown here is derived from an EMBL/GenBank/DDBJ whole genome shotgun (WGS) entry which is preliminary data.</text>
</comment>
<sequence>MLASVSKERFVLSKLRRGFQRKDLCFQNAGERFKGKIYAFKTLAGVSMERFMLSKRLRVFRWKNIVGESNNNKGGEKSS</sequence>
<dbReference type="Proteomes" id="UP001595906">
    <property type="component" value="Unassembled WGS sequence"/>
</dbReference>
<reference evidence="2" key="1">
    <citation type="journal article" date="2019" name="Int. J. Syst. Evol. Microbiol.">
        <title>The Global Catalogue of Microorganisms (GCM) 10K type strain sequencing project: providing services to taxonomists for standard genome sequencing and annotation.</title>
        <authorList>
            <consortium name="The Broad Institute Genomics Platform"/>
            <consortium name="The Broad Institute Genome Sequencing Center for Infectious Disease"/>
            <person name="Wu L."/>
            <person name="Ma J."/>
        </authorList>
    </citation>
    <scope>NUCLEOTIDE SEQUENCE [LARGE SCALE GENOMIC DNA]</scope>
    <source>
        <strain evidence="2">CECT 8010</strain>
    </source>
</reference>
<accession>A0ABV8PXJ0</accession>